<name>A0A0J7B9E8_COCIT</name>
<gene>
    <name evidence="2" type="ORF">CIRG_06308</name>
</gene>
<reference evidence="3" key="1">
    <citation type="journal article" date="2010" name="Genome Res.">
        <title>Population genomic sequencing of Coccidioides fungi reveals recent hybridization and transposon control.</title>
        <authorList>
            <person name="Neafsey D.E."/>
            <person name="Barker B.M."/>
            <person name="Sharpton T.J."/>
            <person name="Stajich J.E."/>
            <person name="Park D.J."/>
            <person name="Whiston E."/>
            <person name="Hung C.-Y."/>
            <person name="McMahan C."/>
            <person name="White J."/>
            <person name="Sykes S."/>
            <person name="Heiman D."/>
            <person name="Young S."/>
            <person name="Zeng Q."/>
            <person name="Abouelleil A."/>
            <person name="Aftuck L."/>
            <person name="Bessette D."/>
            <person name="Brown A."/>
            <person name="FitzGerald M."/>
            <person name="Lui A."/>
            <person name="Macdonald J.P."/>
            <person name="Priest M."/>
            <person name="Orbach M.J."/>
            <person name="Galgiani J.N."/>
            <person name="Kirkland T.N."/>
            <person name="Cole G.T."/>
            <person name="Birren B.W."/>
            <person name="Henn M.R."/>
            <person name="Taylor J.W."/>
            <person name="Rounsley S.D."/>
        </authorList>
    </citation>
    <scope>NUCLEOTIDE SEQUENCE [LARGE SCALE GENOMIC DNA]</scope>
    <source>
        <strain evidence="3">RMSCC 2394</strain>
    </source>
</reference>
<proteinExistence type="predicted"/>
<accession>A0A0J7B9E8</accession>
<evidence type="ECO:0000313" key="2">
    <source>
        <dbReference type="EMBL" id="KMP06627.1"/>
    </source>
</evidence>
<evidence type="ECO:0000256" key="1">
    <source>
        <dbReference type="SAM" id="MobiDB-lite"/>
    </source>
</evidence>
<dbReference type="AlphaFoldDB" id="A0A0J7B9E8"/>
<protein>
    <submittedName>
        <fullName evidence="2">Uncharacterized protein</fullName>
    </submittedName>
</protein>
<sequence length="164" mass="18141">MTLPAAYAHASEGRVRRYTDLQKQSLDLSKTSVAIFTLLIDVFLVDAKVPMFKSRYGMATALNFLFCLPGGWFLKGPSDTSLPPSASEKPPRPSIENPQNPGNSFAPTIGQLAVNCKSKDFFSSFELLVATEEDSWSRRSGRGISRFNKPIIEGQSLNFCGWWA</sequence>
<dbReference type="Proteomes" id="UP000054565">
    <property type="component" value="Unassembled WGS sequence"/>
</dbReference>
<feature type="region of interest" description="Disordered" evidence="1">
    <location>
        <begin position="79"/>
        <end position="102"/>
    </location>
</feature>
<evidence type="ECO:0000313" key="3">
    <source>
        <dbReference type="Proteomes" id="UP000054565"/>
    </source>
</evidence>
<dbReference type="EMBL" id="DS028096">
    <property type="protein sequence ID" value="KMP06627.1"/>
    <property type="molecule type" value="Genomic_DNA"/>
</dbReference>
<organism evidence="2 3">
    <name type="scientific">Coccidioides immitis RMSCC 2394</name>
    <dbReference type="NCBI Taxonomy" id="404692"/>
    <lineage>
        <taxon>Eukaryota</taxon>
        <taxon>Fungi</taxon>
        <taxon>Dikarya</taxon>
        <taxon>Ascomycota</taxon>
        <taxon>Pezizomycotina</taxon>
        <taxon>Eurotiomycetes</taxon>
        <taxon>Eurotiomycetidae</taxon>
        <taxon>Onygenales</taxon>
        <taxon>Onygenaceae</taxon>
        <taxon>Coccidioides</taxon>
    </lineage>
</organism>